<evidence type="ECO:0000256" key="2">
    <source>
        <dbReference type="ARBA" id="ARBA00022801"/>
    </source>
</evidence>
<evidence type="ECO:0000256" key="1">
    <source>
        <dbReference type="ARBA" id="ARBA00008645"/>
    </source>
</evidence>
<accession>A0ABR4NUW9</accession>
<dbReference type="EMBL" id="JBEVYD010000005">
    <property type="protein sequence ID" value="KAL3232515.1"/>
    <property type="molecule type" value="Genomic_DNA"/>
</dbReference>
<dbReference type="Gene3D" id="3.40.50.1820">
    <property type="entry name" value="alpha/beta hydrolase"/>
    <property type="match status" value="1"/>
</dbReference>
<keyword evidence="2" id="KW-0378">Hydrolase</keyword>
<gene>
    <name evidence="4" type="ORF">RNJ44_04431</name>
</gene>
<dbReference type="Pfam" id="PF00561">
    <property type="entry name" value="Abhydrolase_1"/>
    <property type="match status" value="1"/>
</dbReference>
<organism evidence="4 5">
    <name type="scientific">Nakaseomyces bracarensis</name>
    <dbReference type="NCBI Taxonomy" id="273131"/>
    <lineage>
        <taxon>Eukaryota</taxon>
        <taxon>Fungi</taxon>
        <taxon>Dikarya</taxon>
        <taxon>Ascomycota</taxon>
        <taxon>Saccharomycotina</taxon>
        <taxon>Saccharomycetes</taxon>
        <taxon>Saccharomycetales</taxon>
        <taxon>Saccharomycetaceae</taxon>
        <taxon>Nakaseomyces</taxon>
    </lineage>
</organism>
<comment type="similarity">
    <text evidence="1">Belongs to the AB hydrolase superfamily.</text>
</comment>
<sequence>MSFVRYYSVARTPVKLAYDYIVGNKANASTRSPIVILHGLFGNKLNNRTVGRGLNQNLGRDVYLVDLRNHGDSPRATPHDYEAMRLDIEGFLDEHRIANPIILGHSMGAKVAMRCCLYNPTRYSMLVSMENAPVSVLPNGKFVEYIDTLQRQVGRKITLREAEQELAVHEKNQLILKFLMTILRRSRGTGEIESKLPLDTLRDAIVKGKIAEWDVPGEKQYTHPSLFLRGTESPYIADEYIVPISTQFPNFELRDIKGGHYINVENSKACIDLISEFIDRKEDL</sequence>
<name>A0ABR4NUW9_9SACH</name>
<dbReference type="SUPFAM" id="SSF53474">
    <property type="entry name" value="alpha/beta-Hydrolases"/>
    <property type="match status" value="1"/>
</dbReference>
<dbReference type="InterPro" id="IPR000073">
    <property type="entry name" value="AB_hydrolase_1"/>
</dbReference>
<keyword evidence="5" id="KW-1185">Reference proteome</keyword>
<dbReference type="PANTHER" id="PTHR46118">
    <property type="entry name" value="PROTEIN ABHD11"/>
    <property type="match status" value="1"/>
</dbReference>
<reference evidence="4 5" key="1">
    <citation type="submission" date="2024-05" db="EMBL/GenBank/DDBJ databases">
        <title>Long read based assembly of the Candida bracarensis genome reveals expanded adhesin content.</title>
        <authorList>
            <person name="Marcet-Houben M."/>
            <person name="Ksiezopolska E."/>
            <person name="Gabaldon T."/>
        </authorList>
    </citation>
    <scope>NUCLEOTIDE SEQUENCE [LARGE SCALE GENOMIC DNA]</scope>
    <source>
        <strain evidence="4 5">CBM6</strain>
    </source>
</reference>
<dbReference type="InterPro" id="IPR029058">
    <property type="entry name" value="AB_hydrolase_fold"/>
</dbReference>
<evidence type="ECO:0000313" key="5">
    <source>
        <dbReference type="Proteomes" id="UP001623330"/>
    </source>
</evidence>
<dbReference type="PANTHER" id="PTHR46118:SF4">
    <property type="entry name" value="PROTEIN ABHD11"/>
    <property type="match status" value="1"/>
</dbReference>
<comment type="caution">
    <text evidence="4">The sequence shown here is derived from an EMBL/GenBank/DDBJ whole genome shotgun (WGS) entry which is preliminary data.</text>
</comment>
<protein>
    <recommendedName>
        <fullName evidence="3">AB hydrolase-1 domain-containing protein</fullName>
    </recommendedName>
</protein>
<feature type="domain" description="AB hydrolase-1" evidence="3">
    <location>
        <begin position="33"/>
        <end position="266"/>
    </location>
</feature>
<dbReference type="Proteomes" id="UP001623330">
    <property type="component" value="Unassembled WGS sequence"/>
</dbReference>
<evidence type="ECO:0000313" key="4">
    <source>
        <dbReference type="EMBL" id="KAL3232515.1"/>
    </source>
</evidence>
<proteinExistence type="inferred from homology"/>
<evidence type="ECO:0000259" key="3">
    <source>
        <dbReference type="Pfam" id="PF00561"/>
    </source>
</evidence>